<dbReference type="Proteomes" id="UP000323274">
    <property type="component" value="Unassembled WGS sequence"/>
</dbReference>
<dbReference type="AlphaFoldDB" id="A0A5A5TZL2"/>
<sequence length="278" mass="30873">MRQAMILYMKIKKNQLILALSLGVLLTVIQVGSSIWQYGLHGNFSAEKGFGPVLIGVWLFIAAISLLNDQSRRLDLWLFTQNISRGQLFIARIFWLVIVPIVAAIVVDGAIVGIFHPTDFGQALNLDIMTSAHFFFIASVMAGIYTIIGPNWMKIAGAMFVGLVAIQPLTLIYKLLEDSKQPIQFMILILAGLLLFAVGYYLSTKISGDSIDEAVRLRILRWPVVIFVFVTSYAVVLANNSETLSAVKLFDLLLTPAILTGVTFTFVFKPTLKVTWDK</sequence>
<protein>
    <submittedName>
        <fullName evidence="1">Uncharacterized protein</fullName>
    </submittedName>
</protein>
<comment type="caution">
    <text evidence="1">The sequence shown here is derived from an EMBL/GenBank/DDBJ whole genome shotgun (WGS) entry which is preliminary data.</text>
</comment>
<reference evidence="1 2" key="1">
    <citation type="submission" date="2019-04" db="EMBL/GenBank/DDBJ databases">
        <title>A pseudo-fructophilic Leuconostoc citreum strain F192-5 isolated from peel of satsuma mandarin: the first report for isolation and characterization of strain-dependent fructophilic-like characteristics.</title>
        <authorList>
            <person name="Maeno S."/>
            <person name="Tanizawa Y."/>
            <person name="Kajikawa A."/>
            <person name="Kanesaki Y."/>
            <person name="Kubota E."/>
            <person name="Arita M."/>
            <person name="Leon D."/>
            <person name="Endo A."/>
        </authorList>
    </citation>
    <scope>NUCLEOTIDE SEQUENCE [LARGE SCALE GENOMIC DNA]</scope>
    <source>
        <strain evidence="1 2">F192-5</strain>
    </source>
</reference>
<dbReference type="RefSeq" id="WP_004902352.1">
    <property type="nucleotide sequence ID" value="NZ_BJJW01000009.1"/>
</dbReference>
<name>A0A5A5TZL2_LEUCI</name>
<evidence type="ECO:0000313" key="1">
    <source>
        <dbReference type="EMBL" id="GDZ84261.1"/>
    </source>
</evidence>
<accession>A0A5A5TZL2</accession>
<dbReference type="EMBL" id="BJJW01000009">
    <property type="protein sequence ID" value="GDZ84261.1"/>
    <property type="molecule type" value="Genomic_DNA"/>
</dbReference>
<organism evidence="1 2">
    <name type="scientific">Leuconostoc citreum</name>
    <dbReference type="NCBI Taxonomy" id="33964"/>
    <lineage>
        <taxon>Bacteria</taxon>
        <taxon>Bacillati</taxon>
        <taxon>Bacillota</taxon>
        <taxon>Bacilli</taxon>
        <taxon>Lactobacillales</taxon>
        <taxon>Lactobacillaceae</taxon>
        <taxon>Leuconostoc</taxon>
    </lineage>
</organism>
<proteinExistence type="predicted"/>
<gene>
    <name evidence="1" type="ORF">LCIT_15030</name>
</gene>
<evidence type="ECO:0000313" key="2">
    <source>
        <dbReference type="Proteomes" id="UP000323274"/>
    </source>
</evidence>
<dbReference type="OMA" id="TIIGPNW"/>